<dbReference type="EMBL" id="JAAOIW010000004">
    <property type="protein sequence ID" value="NHN30572.1"/>
    <property type="molecule type" value="Genomic_DNA"/>
</dbReference>
<sequence>MKPQSINPKLASIGLAALKGSVEALMIFPLLLIIGVYLLLPLGMGMWLWLAIIPLLYAVGFTVNTLLPLSRWYQLQAVVILLGAISAYLLCGQSYTFFIIFPFACLFIYRGARMVTMAWSLMFPVSYYLVGLLIYFIASVFLQFVGSFEPYVPLLTWLGLLALSVALLMSNQTTMKQETLSGDKEAVVATVVVRQNRFLVAMVLVFIVLVVFFRKLQAALNWLKEQLIAWLRELLNRPTEAPPVDPAKPAPQPPMDLGPVEPPALWLQWLEKALMVIIVIALVLGLLYLLYIAAQKLPPLVKRLFAWLNQIFNRTSQRQKAVGYEDDVESLMDWKGINNKLTSKVKKWISGQFEQKPQWQAMDRRERVRYLYRQWLRKHTKEGYPLQKHMTPAEVNMDIAKRSTERQAASTSSLIELYEQARYSDSAPSEDKIETLKKTIETKTGNKQ</sequence>
<evidence type="ECO:0000256" key="1">
    <source>
        <dbReference type="SAM" id="Phobius"/>
    </source>
</evidence>
<gene>
    <name evidence="3" type="ORF">G9U52_12090</name>
</gene>
<feature type="transmembrane region" description="Helical" evidence="1">
    <location>
        <begin position="273"/>
        <end position="294"/>
    </location>
</feature>
<feature type="domain" description="Protein-glutamine gamma-glutamyltransferase-like C-terminal" evidence="2">
    <location>
        <begin position="371"/>
        <end position="436"/>
    </location>
</feature>
<comment type="caution">
    <text evidence="3">The sequence shown here is derived from an EMBL/GenBank/DDBJ whole genome shotgun (WGS) entry which is preliminary data.</text>
</comment>
<feature type="transmembrane region" description="Helical" evidence="1">
    <location>
        <begin position="21"/>
        <end position="40"/>
    </location>
</feature>
<feature type="transmembrane region" description="Helical" evidence="1">
    <location>
        <begin position="124"/>
        <end position="145"/>
    </location>
</feature>
<dbReference type="InterPro" id="IPR025403">
    <property type="entry name" value="TgpA-like_C"/>
</dbReference>
<organism evidence="3 4">
    <name type="scientific">Paenibacillus agricola</name>
    <dbReference type="NCBI Taxonomy" id="2716264"/>
    <lineage>
        <taxon>Bacteria</taxon>
        <taxon>Bacillati</taxon>
        <taxon>Bacillota</taxon>
        <taxon>Bacilli</taxon>
        <taxon>Bacillales</taxon>
        <taxon>Paenibacillaceae</taxon>
        <taxon>Paenibacillus</taxon>
    </lineage>
</organism>
<name>A0ABX0J348_9BACL</name>
<keyword evidence="4" id="KW-1185">Reference proteome</keyword>
<feature type="transmembrane region" description="Helical" evidence="1">
    <location>
        <begin position="198"/>
        <end position="216"/>
    </location>
</feature>
<keyword evidence="1" id="KW-0812">Transmembrane</keyword>
<evidence type="ECO:0000313" key="4">
    <source>
        <dbReference type="Proteomes" id="UP001165962"/>
    </source>
</evidence>
<dbReference type="RefSeq" id="WP_166149795.1">
    <property type="nucleotide sequence ID" value="NZ_JAAOIW010000004.1"/>
</dbReference>
<feature type="transmembrane region" description="Helical" evidence="1">
    <location>
        <begin position="46"/>
        <end position="67"/>
    </location>
</feature>
<dbReference type="Pfam" id="PF13559">
    <property type="entry name" value="DUF4129"/>
    <property type="match status" value="1"/>
</dbReference>
<keyword evidence="1" id="KW-1133">Transmembrane helix</keyword>
<feature type="transmembrane region" description="Helical" evidence="1">
    <location>
        <begin position="95"/>
        <end position="112"/>
    </location>
</feature>
<evidence type="ECO:0000313" key="3">
    <source>
        <dbReference type="EMBL" id="NHN30572.1"/>
    </source>
</evidence>
<proteinExistence type="predicted"/>
<feature type="transmembrane region" description="Helical" evidence="1">
    <location>
        <begin position="151"/>
        <end position="169"/>
    </location>
</feature>
<protein>
    <submittedName>
        <fullName evidence="3">DUF4129 domain-containing protein</fullName>
    </submittedName>
</protein>
<evidence type="ECO:0000259" key="2">
    <source>
        <dbReference type="Pfam" id="PF13559"/>
    </source>
</evidence>
<accession>A0ABX0J348</accession>
<keyword evidence="1" id="KW-0472">Membrane</keyword>
<reference evidence="3" key="1">
    <citation type="submission" date="2020-03" db="EMBL/GenBank/DDBJ databases">
        <title>Draft sequencing of Paenibacilllus sp. S3N08.</title>
        <authorList>
            <person name="Kim D.-U."/>
        </authorList>
    </citation>
    <scope>NUCLEOTIDE SEQUENCE</scope>
    <source>
        <strain evidence="3">S3N08</strain>
    </source>
</reference>
<dbReference type="Proteomes" id="UP001165962">
    <property type="component" value="Unassembled WGS sequence"/>
</dbReference>